<dbReference type="SMART" id="SM00184">
    <property type="entry name" value="RING"/>
    <property type="match status" value="1"/>
</dbReference>
<organism evidence="3 4">
    <name type="scientific">Durusdinium trenchii</name>
    <dbReference type="NCBI Taxonomy" id="1381693"/>
    <lineage>
        <taxon>Eukaryota</taxon>
        <taxon>Sar</taxon>
        <taxon>Alveolata</taxon>
        <taxon>Dinophyceae</taxon>
        <taxon>Suessiales</taxon>
        <taxon>Symbiodiniaceae</taxon>
        <taxon>Durusdinium</taxon>
    </lineage>
</organism>
<keyword evidence="1" id="KW-0862">Zinc</keyword>
<accession>A0ABP0MRN6</accession>
<evidence type="ECO:0000256" key="1">
    <source>
        <dbReference type="PROSITE-ProRule" id="PRU00175"/>
    </source>
</evidence>
<protein>
    <recommendedName>
        <fullName evidence="2">RING-type domain-containing protein</fullName>
    </recommendedName>
</protein>
<evidence type="ECO:0000259" key="2">
    <source>
        <dbReference type="PROSITE" id="PS50089"/>
    </source>
</evidence>
<feature type="domain" description="RING-type" evidence="2">
    <location>
        <begin position="209"/>
        <end position="276"/>
    </location>
</feature>
<proteinExistence type="predicted"/>
<evidence type="ECO:0000313" key="4">
    <source>
        <dbReference type="Proteomes" id="UP001642484"/>
    </source>
</evidence>
<dbReference type="EMBL" id="CAXAMN010019336">
    <property type="protein sequence ID" value="CAK9054162.1"/>
    <property type="molecule type" value="Genomic_DNA"/>
</dbReference>
<dbReference type="InterPro" id="IPR001841">
    <property type="entry name" value="Znf_RING"/>
</dbReference>
<gene>
    <name evidence="3" type="ORF">CCMP2556_LOCUS27117</name>
</gene>
<evidence type="ECO:0000313" key="3">
    <source>
        <dbReference type="EMBL" id="CAK9054162.1"/>
    </source>
</evidence>
<dbReference type="InterPro" id="IPR013083">
    <property type="entry name" value="Znf_RING/FYVE/PHD"/>
</dbReference>
<comment type="caution">
    <text evidence="3">The sequence shown here is derived from an EMBL/GenBank/DDBJ whole genome shotgun (WGS) entry which is preliminary data.</text>
</comment>
<keyword evidence="1" id="KW-0863">Zinc-finger</keyword>
<dbReference type="Proteomes" id="UP001642484">
    <property type="component" value="Unassembled WGS sequence"/>
</dbReference>
<dbReference type="PROSITE" id="PS50089">
    <property type="entry name" value="ZF_RING_2"/>
    <property type="match status" value="1"/>
</dbReference>
<reference evidence="3 4" key="1">
    <citation type="submission" date="2024-02" db="EMBL/GenBank/DDBJ databases">
        <authorList>
            <person name="Chen Y."/>
            <person name="Shah S."/>
            <person name="Dougan E. K."/>
            <person name="Thang M."/>
            <person name="Chan C."/>
        </authorList>
    </citation>
    <scope>NUCLEOTIDE SEQUENCE [LARGE SCALE GENOMIC DNA]</scope>
</reference>
<dbReference type="Gene3D" id="3.30.40.10">
    <property type="entry name" value="Zinc/RING finger domain, C3HC4 (zinc finger)"/>
    <property type="match status" value="1"/>
</dbReference>
<keyword evidence="1" id="KW-0479">Metal-binding</keyword>
<dbReference type="SUPFAM" id="SSF57850">
    <property type="entry name" value="RING/U-box"/>
    <property type="match status" value="1"/>
</dbReference>
<name>A0ABP0MRN6_9DINO</name>
<sequence length="291" mass="31895">MGRSHEQFERPKNRHCLNHGPTWSFGPVDHQGCDSLSTHHNETTSRGFRIQNDCLRCGWFVYSLREWPRWDGELHTEQGRALYRQRTWCEVVVTIKASSKALVVPYTLLLLGDRLWLPNLAALLACSYLIPWCIENAQLFKSLASPPCAPPRRIRARAGPARGAEFSPGAADCGGARPAELPEIGRSEALEVMMASTPDVIFLNSGAICSVCLDEFSEDAARLVTESSSVEIACKGLQVLDPSIVALRCGHPLHVECATAAVSASSSRHVRCPLCRQPVTLAGEATANMFS</sequence>
<keyword evidence="4" id="KW-1185">Reference proteome</keyword>